<sequence>MVTQGLNTKLTHAHRISYGSDPSLMPKSMIPRIPLSSAFLVELVHAIYFAMFNGFGTVAIQTLEDIHNRACFEMYTELILITSVVRNSLHANPSGQPSDGPMGLSVALTPSTNTVTTAVSKSMITNASFRTKKLPDDIPIQVQDLTMPQAPQQLASVTEETAEQPQNARWQDSGQQQGSRNSIISQAWRALKRKLTKLYSISKVQ</sequence>
<dbReference type="Proteomes" id="UP000299102">
    <property type="component" value="Unassembled WGS sequence"/>
</dbReference>
<reference evidence="8 9" key="1">
    <citation type="journal article" date="2019" name="Commun. Biol.">
        <title>The bagworm genome reveals a unique fibroin gene that provides high tensile strength.</title>
        <authorList>
            <person name="Kono N."/>
            <person name="Nakamura H."/>
            <person name="Ohtoshi R."/>
            <person name="Tomita M."/>
            <person name="Numata K."/>
            <person name="Arakawa K."/>
        </authorList>
    </citation>
    <scope>NUCLEOTIDE SEQUENCE [LARGE SCALE GENOMIC DNA]</scope>
</reference>
<dbReference type="GO" id="GO:0072659">
    <property type="term" value="P:protein localization to plasma membrane"/>
    <property type="evidence" value="ECO:0007669"/>
    <property type="project" value="TreeGrafter"/>
</dbReference>
<dbReference type="InterPro" id="IPR018619">
    <property type="entry name" value="Hyccin"/>
</dbReference>
<keyword evidence="5" id="KW-0472">Membrane</keyword>
<protein>
    <submittedName>
        <fullName evidence="8">Hyccin</fullName>
    </submittedName>
</protein>
<name>A0A4C1SXY0_EUMVA</name>
<dbReference type="EMBL" id="BGZK01007901">
    <property type="protein sequence ID" value="GBP06127.1"/>
    <property type="molecule type" value="Genomic_DNA"/>
</dbReference>
<evidence type="ECO:0000256" key="5">
    <source>
        <dbReference type="ARBA" id="ARBA00023136"/>
    </source>
</evidence>
<evidence type="ECO:0000256" key="6">
    <source>
        <dbReference type="ARBA" id="ARBA00034482"/>
    </source>
</evidence>
<dbReference type="STRING" id="151549.A0A4C1SXY0"/>
<comment type="similarity">
    <text evidence="6">Belongs to the Hyccin family.</text>
</comment>
<evidence type="ECO:0000256" key="1">
    <source>
        <dbReference type="ARBA" id="ARBA00004236"/>
    </source>
</evidence>
<organism evidence="8 9">
    <name type="scientific">Eumeta variegata</name>
    <name type="common">Bagworm moth</name>
    <name type="synonym">Eumeta japonica</name>
    <dbReference type="NCBI Taxonomy" id="151549"/>
    <lineage>
        <taxon>Eukaryota</taxon>
        <taxon>Metazoa</taxon>
        <taxon>Ecdysozoa</taxon>
        <taxon>Arthropoda</taxon>
        <taxon>Hexapoda</taxon>
        <taxon>Insecta</taxon>
        <taxon>Pterygota</taxon>
        <taxon>Neoptera</taxon>
        <taxon>Endopterygota</taxon>
        <taxon>Lepidoptera</taxon>
        <taxon>Glossata</taxon>
        <taxon>Ditrysia</taxon>
        <taxon>Tineoidea</taxon>
        <taxon>Psychidae</taxon>
        <taxon>Oiketicinae</taxon>
        <taxon>Eumeta</taxon>
    </lineage>
</organism>
<dbReference type="PANTHER" id="PTHR31220:SF1">
    <property type="entry name" value="GH21176P"/>
    <property type="match status" value="1"/>
</dbReference>
<evidence type="ECO:0000256" key="7">
    <source>
        <dbReference type="SAM" id="MobiDB-lite"/>
    </source>
</evidence>
<dbReference type="OrthoDB" id="18937at2759"/>
<evidence type="ECO:0000256" key="4">
    <source>
        <dbReference type="ARBA" id="ARBA00022490"/>
    </source>
</evidence>
<evidence type="ECO:0000313" key="9">
    <source>
        <dbReference type="Proteomes" id="UP000299102"/>
    </source>
</evidence>
<dbReference type="AlphaFoldDB" id="A0A4C1SXY0"/>
<dbReference type="Pfam" id="PF09790">
    <property type="entry name" value="Hyccin"/>
    <property type="match status" value="1"/>
</dbReference>
<keyword evidence="4" id="KW-0963">Cytoplasm</keyword>
<feature type="non-terminal residue" evidence="8">
    <location>
        <position position="205"/>
    </location>
</feature>
<evidence type="ECO:0000256" key="2">
    <source>
        <dbReference type="ARBA" id="ARBA00004514"/>
    </source>
</evidence>
<dbReference type="PANTHER" id="PTHR31220">
    <property type="entry name" value="HYCCIN RELATED"/>
    <property type="match status" value="1"/>
</dbReference>
<keyword evidence="3" id="KW-1003">Cell membrane</keyword>
<comment type="subcellular location">
    <subcellularLocation>
        <location evidence="1">Cell membrane</location>
    </subcellularLocation>
    <subcellularLocation>
        <location evidence="2">Cytoplasm</location>
        <location evidence="2">Cytosol</location>
    </subcellularLocation>
</comment>
<feature type="region of interest" description="Disordered" evidence="7">
    <location>
        <begin position="152"/>
        <end position="181"/>
    </location>
</feature>
<proteinExistence type="inferred from homology"/>
<dbReference type="GO" id="GO:0005829">
    <property type="term" value="C:cytosol"/>
    <property type="evidence" value="ECO:0007669"/>
    <property type="project" value="UniProtKB-SubCell"/>
</dbReference>
<gene>
    <name evidence="8" type="primary">FAM126A</name>
    <name evidence="8" type="ORF">EVAR_71772_1</name>
</gene>
<comment type="caution">
    <text evidence="8">The sequence shown here is derived from an EMBL/GenBank/DDBJ whole genome shotgun (WGS) entry which is preliminary data.</text>
</comment>
<evidence type="ECO:0000313" key="8">
    <source>
        <dbReference type="EMBL" id="GBP06127.1"/>
    </source>
</evidence>
<keyword evidence="9" id="KW-1185">Reference proteome</keyword>
<evidence type="ECO:0000256" key="3">
    <source>
        <dbReference type="ARBA" id="ARBA00022475"/>
    </source>
</evidence>
<dbReference type="GO" id="GO:0005886">
    <property type="term" value="C:plasma membrane"/>
    <property type="evidence" value="ECO:0007669"/>
    <property type="project" value="UniProtKB-SubCell"/>
</dbReference>
<accession>A0A4C1SXY0</accession>
<dbReference type="GO" id="GO:0046854">
    <property type="term" value="P:phosphatidylinositol phosphate biosynthetic process"/>
    <property type="evidence" value="ECO:0007669"/>
    <property type="project" value="TreeGrafter"/>
</dbReference>